<evidence type="ECO:0000313" key="1">
    <source>
        <dbReference type="EMBL" id="CAB4689396.1"/>
    </source>
</evidence>
<organism evidence="1">
    <name type="scientific">freshwater metagenome</name>
    <dbReference type="NCBI Taxonomy" id="449393"/>
    <lineage>
        <taxon>unclassified sequences</taxon>
        <taxon>metagenomes</taxon>
        <taxon>ecological metagenomes</taxon>
    </lineage>
</organism>
<reference evidence="1" key="1">
    <citation type="submission" date="2020-05" db="EMBL/GenBank/DDBJ databases">
        <authorList>
            <person name="Chiriac C."/>
            <person name="Salcher M."/>
            <person name="Ghai R."/>
            <person name="Kavagutti S V."/>
        </authorList>
    </citation>
    <scope>NUCLEOTIDE SEQUENCE</scope>
</reference>
<dbReference type="SUPFAM" id="SSF53254">
    <property type="entry name" value="Phosphoglycerate mutase-like"/>
    <property type="match status" value="1"/>
</dbReference>
<dbReference type="Gene3D" id="3.40.50.1240">
    <property type="entry name" value="Phosphoglycerate mutase-like"/>
    <property type="match status" value="1"/>
</dbReference>
<proteinExistence type="predicted"/>
<accession>A0A6J6NT76</accession>
<name>A0A6J6NT76_9ZZZZ</name>
<gene>
    <name evidence="1" type="ORF">UFOPK2366_00664</name>
</gene>
<dbReference type="EMBL" id="CAEZXM010000101">
    <property type="protein sequence ID" value="CAB4689396.1"/>
    <property type="molecule type" value="Genomic_DNA"/>
</dbReference>
<dbReference type="SMART" id="SM00855">
    <property type="entry name" value="PGAM"/>
    <property type="match status" value="1"/>
</dbReference>
<dbReference type="InterPro" id="IPR013078">
    <property type="entry name" value="His_Pase_superF_clade-1"/>
</dbReference>
<sequence>MIFLVRHAKAGQRNDSAGDDMQRPLSKAGWTQAHAIVAPLLEAGAARTLLASPYVRCMQTLEPLAAALDLTVVADDRLAEAQSLSAMLEMIAEQPDGAVLCSHGDMIPDTMAALQRRGCDFIGEPNWKKASVWVIERDASGNATTARCWAPPR</sequence>
<protein>
    <submittedName>
        <fullName evidence="1">Unannotated protein</fullName>
    </submittedName>
</protein>
<dbReference type="InterPro" id="IPR029033">
    <property type="entry name" value="His_PPase_superfam"/>
</dbReference>
<dbReference type="Pfam" id="PF00300">
    <property type="entry name" value="His_Phos_1"/>
    <property type="match status" value="1"/>
</dbReference>
<dbReference type="AlphaFoldDB" id="A0A6J6NT76"/>
<dbReference type="CDD" id="cd07067">
    <property type="entry name" value="HP_PGM_like"/>
    <property type="match status" value="1"/>
</dbReference>